<evidence type="ECO:0000256" key="5">
    <source>
        <dbReference type="ARBA" id="ARBA00023125"/>
    </source>
</evidence>
<keyword evidence="5" id="KW-0238">DNA-binding</keyword>
<dbReference type="InterPro" id="IPR001471">
    <property type="entry name" value="AP2/ERF_dom"/>
</dbReference>
<dbReference type="GO" id="GO:0003700">
    <property type="term" value="F:DNA-binding transcription factor activity"/>
    <property type="evidence" value="ECO:0007669"/>
    <property type="project" value="InterPro"/>
</dbReference>
<keyword evidence="7" id="KW-0539">Nucleus</keyword>
<organism evidence="10">
    <name type="scientific">Salvia splendens</name>
    <name type="common">Scarlet sage</name>
    <dbReference type="NCBI Taxonomy" id="180675"/>
    <lineage>
        <taxon>Eukaryota</taxon>
        <taxon>Viridiplantae</taxon>
        <taxon>Streptophyta</taxon>
        <taxon>Embryophyta</taxon>
        <taxon>Tracheophyta</taxon>
        <taxon>Spermatophyta</taxon>
        <taxon>Magnoliopsida</taxon>
        <taxon>eudicotyledons</taxon>
        <taxon>Gunneridae</taxon>
        <taxon>Pentapetalae</taxon>
        <taxon>asterids</taxon>
        <taxon>lamiids</taxon>
        <taxon>Lamiales</taxon>
        <taxon>Lamiaceae</taxon>
        <taxon>Nepetoideae</taxon>
        <taxon>Mentheae</taxon>
        <taxon>Salviinae</taxon>
        <taxon>Salvia</taxon>
        <taxon>Salvia subgen. Calosphace</taxon>
        <taxon>core Calosphace</taxon>
    </lineage>
</organism>
<reference evidence="10" key="2">
    <citation type="submission" date="2020-08" db="EMBL/GenBank/DDBJ databases">
        <title>Plant Genome Project.</title>
        <authorList>
            <person name="Zhang R.-G."/>
        </authorList>
    </citation>
    <scope>NUCLEOTIDE SEQUENCE</scope>
    <source>
        <strain evidence="10">Huo1</strain>
        <tissue evidence="10">Leaf</tissue>
    </source>
</reference>
<evidence type="ECO:0000256" key="2">
    <source>
        <dbReference type="ARBA" id="ARBA00022745"/>
    </source>
</evidence>
<feature type="compositionally biased region" description="Polar residues" evidence="8">
    <location>
        <begin position="175"/>
        <end position="196"/>
    </location>
</feature>
<dbReference type="PANTHER" id="PTHR31677:SF245">
    <property type="entry name" value="ETHYLENE-RESPONSIVE TRANSCRIPTION FACTOR ESR1"/>
    <property type="match status" value="1"/>
</dbReference>
<dbReference type="GO" id="GO:0003677">
    <property type="term" value="F:DNA binding"/>
    <property type="evidence" value="ECO:0007669"/>
    <property type="project" value="UniProtKB-KW"/>
</dbReference>
<keyword evidence="2" id="KW-0936">Ethylene signaling pathway</keyword>
<dbReference type="PANTHER" id="PTHR31677">
    <property type="entry name" value="AP2 DOMAIN CLASS TRANSCRIPTION FACTOR"/>
    <property type="match status" value="1"/>
</dbReference>
<dbReference type="Pfam" id="PF00847">
    <property type="entry name" value="AP2"/>
    <property type="match status" value="1"/>
</dbReference>
<dbReference type="PROSITE" id="PS51032">
    <property type="entry name" value="AP2_ERF"/>
    <property type="match status" value="1"/>
</dbReference>
<keyword evidence="11" id="KW-1185">Reference proteome</keyword>
<dbReference type="GO" id="GO:0009873">
    <property type="term" value="P:ethylene-activated signaling pathway"/>
    <property type="evidence" value="ECO:0007669"/>
    <property type="project" value="UniProtKB-KW"/>
</dbReference>
<keyword evidence="6" id="KW-0804">Transcription</keyword>
<dbReference type="InterPro" id="IPR016177">
    <property type="entry name" value="DNA-bd_dom_sf"/>
</dbReference>
<dbReference type="GO" id="GO:0006952">
    <property type="term" value="P:defense response"/>
    <property type="evidence" value="ECO:0007669"/>
    <property type="project" value="UniProtKB-KW"/>
</dbReference>
<feature type="region of interest" description="Disordered" evidence="8">
    <location>
        <begin position="1"/>
        <end position="36"/>
    </location>
</feature>
<accession>A0A8X8YA41</accession>
<dbReference type="FunFam" id="3.30.730.10:FF:000001">
    <property type="entry name" value="Ethylene-responsive transcription factor 2"/>
    <property type="match status" value="1"/>
</dbReference>
<proteinExistence type="predicted"/>
<evidence type="ECO:0000256" key="7">
    <source>
        <dbReference type="ARBA" id="ARBA00023242"/>
    </source>
</evidence>
<feature type="compositionally biased region" description="Low complexity" evidence="8">
    <location>
        <begin position="165"/>
        <end position="174"/>
    </location>
</feature>
<dbReference type="AlphaFoldDB" id="A0A8X8YA41"/>
<evidence type="ECO:0000256" key="8">
    <source>
        <dbReference type="SAM" id="MobiDB-lite"/>
    </source>
</evidence>
<name>A0A8X8YA41_SALSN</name>
<evidence type="ECO:0000313" key="11">
    <source>
        <dbReference type="Proteomes" id="UP000298416"/>
    </source>
</evidence>
<dbReference type="EMBL" id="PNBA02000003">
    <property type="protein sequence ID" value="KAG6429255.1"/>
    <property type="molecule type" value="Genomic_DNA"/>
</dbReference>
<dbReference type="PRINTS" id="PR00367">
    <property type="entry name" value="ETHRSPELEMNT"/>
</dbReference>
<evidence type="ECO:0000256" key="1">
    <source>
        <dbReference type="ARBA" id="ARBA00004123"/>
    </source>
</evidence>
<dbReference type="Gene3D" id="3.30.730.10">
    <property type="entry name" value="AP2/ERF domain"/>
    <property type="match status" value="1"/>
</dbReference>
<evidence type="ECO:0000259" key="9">
    <source>
        <dbReference type="PROSITE" id="PS51032"/>
    </source>
</evidence>
<evidence type="ECO:0000313" key="10">
    <source>
        <dbReference type="EMBL" id="KAG6429255.1"/>
    </source>
</evidence>
<feature type="domain" description="AP2/ERF" evidence="9">
    <location>
        <begin position="36"/>
        <end position="93"/>
    </location>
</feature>
<reference evidence="10" key="1">
    <citation type="submission" date="2018-01" db="EMBL/GenBank/DDBJ databases">
        <authorList>
            <person name="Mao J.F."/>
        </authorList>
    </citation>
    <scope>NUCLEOTIDE SEQUENCE</scope>
    <source>
        <strain evidence="10">Huo1</strain>
        <tissue evidence="10">Leaf</tissue>
    </source>
</reference>
<comment type="caution">
    <text evidence="10">The sequence shown here is derived from an EMBL/GenBank/DDBJ whole genome shotgun (WGS) entry which is preliminary data.</text>
</comment>
<feature type="region of interest" description="Disordered" evidence="8">
    <location>
        <begin position="160"/>
        <end position="196"/>
    </location>
</feature>
<dbReference type="SMART" id="SM00380">
    <property type="entry name" value="AP2"/>
    <property type="match status" value="1"/>
</dbReference>
<keyword evidence="4" id="KW-0805">Transcription regulation</keyword>
<keyword evidence="3" id="KW-0611">Plant defense</keyword>
<evidence type="ECO:0000256" key="4">
    <source>
        <dbReference type="ARBA" id="ARBA00023015"/>
    </source>
</evidence>
<comment type="subcellular location">
    <subcellularLocation>
        <location evidence="1">Nucleus</location>
    </subcellularLocation>
</comment>
<dbReference type="GO" id="GO:0005634">
    <property type="term" value="C:nucleus"/>
    <property type="evidence" value="ECO:0007669"/>
    <property type="project" value="UniProtKB-SubCell"/>
</dbReference>
<protein>
    <recommendedName>
        <fullName evidence="9">AP2/ERF domain-containing protein</fullName>
    </recommendedName>
</protein>
<evidence type="ECO:0000256" key="6">
    <source>
        <dbReference type="ARBA" id="ARBA00023163"/>
    </source>
</evidence>
<dbReference type="InterPro" id="IPR036955">
    <property type="entry name" value="AP2/ERF_dom_sf"/>
</dbReference>
<sequence>MEEAMRRLNGTDPDPILHPSSAPKRRPSPSPAGAIRYRGVRRRPWGRYAAEIRDPQSKERRWLGTFDTAEEAACAYDCAARSMRGVKARTNFVYPTSPIHPAADNIIPPFHFSKSPHPFPNPNFDLNGKNMLLIRDYLNTSNSIYSDACSFNRPSNHHNMPLNNSSFSTSQPSSCFNRTSAKSQGNNSTNTDSTGIFWSERSDSGLLEEVIHGFFPKVKAEPPSVIYEAEAKNGFVGFPVENQTVYSQFGGFNSGGKHFYGGQASSSGIFGDIFHYQEALGLVAERAPNA</sequence>
<dbReference type="Proteomes" id="UP000298416">
    <property type="component" value="Unassembled WGS sequence"/>
</dbReference>
<gene>
    <name evidence="10" type="ORF">SASPL_107300</name>
</gene>
<dbReference type="SUPFAM" id="SSF54171">
    <property type="entry name" value="DNA-binding domain"/>
    <property type="match status" value="1"/>
</dbReference>
<dbReference type="OrthoDB" id="1902708at2759"/>
<dbReference type="CDD" id="cd00018">
    <property type="entry name" value="AP2"/>
    <property type="match status" value="1"/>
</dbReference>
<evidence type="ECO:0000256" key="3">
    <source>
        <dbReference type="ARBA" id="ARBA00022821"/>
    </source>
</evidence>